<reference evidence="1" key="1">
    <citation type="journal article" date="2020" name="Microbiol. Resour. Announc.">
        <title>Complete Genome Sequence of Novel Psychrotolerant Legionella Strain TUM19329, Isolated from Antarctic Lake Sediment.</title>
        <authorList>
            <person name="Shimada S."/>
            <person name="Nakai R."/>
            <person name="Aoki K."/>
            <person name="Shimoeda N."/>
            <person name="Ohno G."/>
            <person name="Miyazaki Y."/>
            <person name="Kudoh S."/>
            <person name="Imura S."/>
            <person name="Watanabe K."/>
            <person name="Ishii Y."/>
            <person name="Tateda K."/>
        </authorList>
    </citation>
    <scope>NUCLEOTIDE SEQUENCE [LARGE SCALE GENOMIC DNA]</scope>
    <source>
        <strain evidence="1">TUM19329</strain>
    </source>
</reference>
<gene>
    <name evidence="1" type="ORF">TUM19329_34800</name>
</gene>
<keyword evidence="2" id="KW-1185">Reference proteome</keyword>
<accession>A0A6F8T9G1</accession>
<dbReference type="PANTHER" id="PTHR35404:SF8">
    <property type="entry name" value="TRANSPOSASE OF TN10"/>
    <property type="match status" value="1"/>
</dbReference>
<evidence type="ECO:0008006" key="3">
    <source>
        <dbReference type="Google" id="ProtNLM"/>
    </source>
</evidence>
<name>A0A6F8T9G1_9GAMM</name>
<protein>
    <recommendedName>
        <fullName evidence="3">Transposase</fullName>
    </recommendedName>
</protein>
<dbReference type="KEGG" id="lant:TUM19329_34800"/>
<sequence>MHKSRLQNLFDASEIAIKSNNLYLTGLGRALSNKNKTSSNIQKIDRLLGNKYLQEEHNDLHHVMFTYLIHENSTPWLHIDWTCINSTTNLYALRASLSIYVGSLDCYL</sequence>
<dbReference type="AlphaFoldDB" id="A0A6F8T9G1"/>
<organism evidence="1 2">
    <name type="scientific">Legionella antarctica</name>
    <dbReference type="NCBI Taxonomy" id="2708020"/>
    <lineage>
        <taxon>Bacteria</taxon>
        <taxon>Pseudomonadati</taxon>
        <taxon>Pseudomonadota</taxon>
        <taxon>Gammaproteobacteria</taxon>
        <taxon>Legionellales</taxon>
        <taxon>Legionellaceae</taxon>
        <taxon>Legionella</taxon>
    </lineage>
</organism>
<evidence type="ECO:0000313" key="1">
    <source>
        <dbReference type="EMBL" id="BCA97119.1"/>
    </source>
</evidence>
<dbReference type="Proteomes" id="UP000502894">
    <property type="component" value="Chromosome"/>
</dbReference>
<dbReference type="EMBL" id="AP022839">
    <property type="protein sequence ID" value="BCA97119.1"/>
    <property type="molecule type" value="Genomic_DNA"/>
</dbReference>
<proteinExistence type="predicted"/>
<evidence type="ECO:0000313" key="2">
    <source>
        <dbReference type="Proteomes" id="UP000502894"/>
    </source>
</evidence>
<dbReference type="PANTHER" id="PTHR35404">
    <property type="entry name" value="TRANSPOSASE OF TN10"/>
    <property type="match status" value="1"/>
</dbReference>